<sequence length="169" mass="19183">MTPTHVDQIRRNHSPLTNGTWVLVADGEKALLCENIGDADHPLLEVRREDHQENPPNRDQGAHKPGRFNDGPSVHRSAVEDTDWHRLAQDRFAQDLSEMLYKRAHRHRFERLIIVAAPRILGELRGQIHKEVASRVIAELPMTLTNHPLDEVATRISARLTEDTSPPDG</sequence>
<reference evidence="2 3" key="1">
    <citation type="submission" date="2018-10" db="EMBL/GenBank/DDBJ databases">
        <authorList>
            <person name="Jung H.S."/>
            <person name="Jeon C.O."/>
        </authorList>
    </citation>
    <scope>NUCLEOTIDE SEQUENCE [LARGE SCALE GENOMIC DNA]</scope>
    <source>
        <strain evidence="2 3">MA-7-27</strain>
    </source>
</reference>
<evidence type="ECO:0000256" key="1">
    <source>
        <dbReference type="SAM" id="MobiDB-lite"/>
    </source>
</evidence>
<evidence type="ECO:0000313" key="3">
    <source>
        <dbReference type="Proteomes" id="UP000281343"/>
    </source>
</evidence>
<organism evidence="2 3">
    <name type="scientific">Rhodophyticola porphyridii</name>
    <dbReference type="NCBI Taxonomy" id="1852017"/>
    <lineage>
        <taxon>Bacteria</taxon>
        <taxon>Pseudomonadati</taxon>
        <taxon>Pseudomonadota</taxon>
        <taxon>Alphaproteobacteria</taxon>
        <taxon>Rhodobacterales</taxon>
        <taxon>Roseobacteraceae</taxon>
        <taxon>Rhodophyticola</taxon>
    </lineage>
</organism>
<dbReference type="AlphaFoldDB" id="A0A3L9XY87"/>
<protein>
    <submittedName>
        <fullName evidence="2">Host attachment protein</fullName>
    </submittedName>
</protein>
<name>A0A3L9XY87_9RHOB</name>
<keyword evidence="3" id="KW-1185">Reference proteome</keyword>
<proteinExistence type="predicted"/>
<dbReference type="Pfam" id="PF18856">
    <property type="entry name" value="baeRF_family12"/>
    <property type="match status" value="1"/>
</dbReference>
<dbReference type="InterPro" id="IPR041374">
    <property type="entry name" value="BaeRF_family12"/>
</dbReference>
<accession>A0A3L9XY87</accession>
<dbReference type="EMBL" id="RCNT01000007">
    <property type="protein sequence ID" value="RMA41591.1"/>
    <property type="molecule type" value="Genomic_DNA"/>
</dbReference>
<evidence type="ECO:0000313" key="2">
    <source>
        <dbReference type="EMBL" id="RMA41591.1"/>
    </source>
</evidence>
<dbReference type="OrthoDB" id="9812459at2"/>
<dbReference type="Proteomes" id="UP000281343">
    <property type="component" value="Unassembled WGS sequence"/>
</dbReference>
<gene>
    <name evidence="2" type="ORF">D9R08_13665</name>
</gene>
<comment type="caution">
    <text evidence="2">The sequence shown here is derived from an EMBL/GenBank/DDBJ whole genome shotgun (WGS) entry which is preliminary data.</text>
</comment>
<feature type="region of interest" description="Disordered" evidence="1">
    <location>
        <begin position="50"/>
        <end position="81"/>
    </location>
</feature>